<dbReference type="Proteomes" id="UP000887576">
    <property type="component" value="Unplaced"/>
</dbReference>
<organism evidence="1 2">
    <name type="scientific">Panagrolaimus sp. JU765</name>
    <dbReference type="NCBI Taxonomy" id="591449"/>
    <lineage>
        <taxon>Eukaryota</taxon>
        <taxon>Metazoa</taxon>
        <taxon>Ecdysozoa</taxon>
        <taxon>Nematoda</taxon>
        <taxon>Chromadorea</taxon>
        <taxon>Rhabditida</taxon>
        <taxon>Tylenchina</taxon>
        <taxon>Panagrolaimomorpha</taxon>
        <taxon>Panagrolaimoidea</taxon>
        <taxon>Panagrolaimidae</taxon>
        <taxon>Panagrolaimus</taxon>
    </lineage>
</organism>
<sequence length="152" mass="17241">MNRDRRMRLKKDEKSKWILKPIKAKAVKKPKYFLQVLSEENAVANVVNIGRKGHLLITMTGESEETDFAVSNLTAEDTTTQRKLYLIDGQGCVVNNSIIQTISKPTKSQIKIDIEFAGFSDKAQVVYHAVVKPCKTGCILKCNQPYYKKEFS</sequence>
<evidence type="ECO:0000313" key="2">
    <source>
        <dbReference type="WBParaSite" id="JU765_v2.g12285.t1"/>
    </source>
</evidence>
<dbReference type="WBParaSite" id="JU765_v2.g12285.t1">
    <property type="protein sequence ID" value="JU765_v2.g12285.t1"/>
    <property type="gene ID" value="JU765_v2.g12285"/>
</dbReference>
<evidence type="ECO:0000313" key="1">
    <source>
        <dbReference type="Proteomes" id="UP000887576"/>
    </source>
</evidence>
<name>A0AC34Q2I7_9BILA</name>
<reference evidence="2" key="1">
    <citation type="submission" date="2022-11" db="UniProtKB">
        <authorList>
            <consortium name="WormBaseParasite"/>
        </authorList>
    </citation>
    <scope>IDENTIFICATION</scope>
</reference>
<accession>A0AC34Q2I7</accession>
<proteinExistence type="predicted"/>
<protein>
    <submittedName>
        <fullName evidence="2">Uncharacterized protein</fullName>
    </submittedName>
</protein>